<evidence type="ECO:0000256" key="5">
    <source>
        <dbReference type="ARBA" id="ARBA00023136"/>
    </source>
</evidence>
<evidence type="ECO:0000256" key="1">
    <source>
        <dbReference type="ARBA" id="ARBA00004236"/>
    </source>
</evidence>
<comment type="subcellular location">
    <subcellularLocation>
        <location evidence="1">Cell membrane</location>
    </subcellularLocation>
    <subcellularLocation>
        <location evidence="9">Endomembrane system</location>
        <topology evidence="9">Lipid-anchor</topology>
        <orientation evidence="9">Cytoplasmic side</orientation>
    </subcellularLocation>
</comment>
<keyword evidence="6" id="KW-0564">Palmitate</keyword>
<gene>
    <name evidence="12" type="ORF">LOAG_03978</name>
</gene>
<dbReference type="GO" id="GO:0005886">
    <property type="term" value="C:plasma membrane"/>
    <property type="evidence" value="ECO:0007669"/>
    <property type="project" value="UniProtKB-SubCell"/>
</dbReference>
<dbReference type="GO" id="GO:0010008">
    <property type="term" value="C:endosome membrane"/>
    <property type="evidence" value="ECO:0007669"/>
    <property type="project" value="TreeGrafter"/>
</dbReference>
<dbReference type="FunFam" id="3.40.50.1820:FF:000008">
    <property type="entry name" value="Alpha/beta hydrolase domain-containing protein 17B"/>
    <property type="match status" value="1"/>
</dbReference>
<dbReference type="PANTHER" id="PTHR12277:SF81">
    <property type="entry name" value="PROTEIN ABHD13"/>
    <property type="match status" value="1"/>
</dbReference>
<dbReference type="GeneID" id="9941374"/>
<sequence length="401" mass="43817">MRGGELCDLSEGISGRNVRAISGFLIFRDMRKGSQSSPYVCALNCRHRWSLISNDGGLLDRTISCCYCSDKQSTVEITTMTTQLASQSGGGGGGGGRVSVKDLCCLFCCPPLPSSIVSKLAFMPPEASYRIVKHDSQITSLELVEGRADWPHGYDELRNIDVFHTRTRRRNDIVCMYVKPCGDARFTLLFSHGNAVDLGQMCSFYYGLGFRLGCNVFSYDYSGYGCSSGKPSEKNLYADIAAALAALRSRYQMPLNQIILYGQSIGTVPSVDLASTESSVAALILHSPLMSGMRVAFPGTQRTWCCDAFPSIDKVARVRCPTLVIHGTDDEVIDFSHGLSIYEHCPSSVEPLWVPGAGHNDVELHAAYLDRLRAFIENEAYRGKETSTVTTTTSPVSHTTS</sequence>
<accession>A0A1S0U3D8</accession>
<evidence type="ECO:0000256" key="10">
    <source>
        <dbReference type="ARBA" id="ARBA00047337"/>
    </source>
</evidence>
<dbReference type="OrthoDB" id="446723at2759"/>
<keyword evidence="4" id="KW-0378">Hydrolase</keyword>
<feature type="domain" description="Serine aminopeptidase S33" evidence="11">
    <location>
        <begin position="184"/>
        <end position="292"/>
    </location>
</feature>
<evidence type="ECO:0000256" key="7">
    <source>
        <dbReference type="ARBA" id="ARBA00023288"/>
    </source>
</evidence>
<comment type="similarity">
    <text evidence="8">Belongs to the AB hydrolase superfamily. ABHD17 family.</text>
</comment>
<evidence type="ECO:0000256" key="6">
    <source>
        <dbReference type="ARBA" id="ARBA00023139"/>
    </source>
</evidence>
<organism evidence="12">
    <name type="scientific">Loa loa</name>
    <name type="common">Eye worm</name>
    <name type="synonym">Filaria loa</name>
    <dbReference type="NCBI Taxonomy" id="7209"/>
    <lineage>
        <taxon>Eukaryota</taxon>
        <taxon>Metazoa</taxon>
        <taxon>Ecdysozoa</taxon>
        <taxon>Nematoda</taxon>
        <taxon>Chromadorea</taxon>
        <taxon>Rhabditida</taxon>
        <taxon>Spirurina</taxon>
        <taxon>Spiruromorpha</taxon>
        <taxon>Filarioidea</taxon>
        <taxon>Onchocercidae</taxon>
        <taxon>Loa</taxon>
    </lineage>
</organism>
<name>A0A1S0U3D8_LOALO</name>
<comment type="catalytic activity">
    <reaction evidence="10">
        <text>S-hexadecanoyl-L-cysteinyl-[protein] + H2O = L-cysteinyl-[protein] + hexadecanoate + H(+)</text>
        <dbReference type="Rhea" id="RHEA:19233"/>
        <dbReference type="Rhea" id="RHEA-COMP:10131"/>
        <dbReference type="Rhea" id="RHEA-COMP:11032"/>
        <dbReference type="ChEBI" id="CHEBI:7896"/>
        <dbReference type="ChEBI" id="CHEBI:15377"/>
        <dbReference type="ChEBI" id="CHEBI:15378"/>
        <dbReference type="ChEBI" id="CHEBI:29950"/>
        <dbReference type="ChEBI" id="CHEBI:74151"/>
        <dbReference type="EC" id="3.1.2.22"/>
    </reaction>
</comment>
<dbReference type="AlphaFoldDB" id="A0A1S0U3D8"/>
<dbReference type="Pfam" id="PF12146">
    <property type="entry name" value="Hydrolase_4"/>
    <property type="match status" value="1"/>
</dbReference>
<dbReference type="GO" id="GO:0008306">
    <property type="term" value="P:associative learning"/>
    <property type="evidence" value="ECO:0007669"/>
    <property type="project" value="EnsemblMetazoa"/>
</dbReference>
<dbReference type="EC" id="3.1.2.22" evidence="2"/>
<dbReference type="InParanoid" id="A0A1S0U3D8"/>
<dbReference type="PANTHER" id="PTHR12277">
    <property type="entry name" value="ALPHA/BETA HYDROLASE DOMAIN-CONTAINING PROTEIN"/>
    <property type="match status" value="1"/>
</dbReference>
<keyword evidence="5" id="KW-0472">Membrane</keyword>
<dbReference type="GO" id="GO:0042595">
    <property type="term" value="P:behavioral response to starvation"/>
    <property type="evidence" value="ECO:0007669"/>
    <property type="project" value="EnsemblMetazoa"/>
</dbReference>
<evidence type="ECO:0000256" key="3">
    <source>
        <dbReference type="ARBA" id="ARBA00022475"/>
    </source>
</evidence>
<dbReference type="GO" id="GO:0071683">
    <property type="term" value="C:sensory dendrite"/>
    <property type="evidence" value="ECO:0007669"/>
    <property type="project" value="EnsemblMetazoa"/>
</dbReference>
<evidence type="ECO:0000256" key="2">
    <source>
        <dbReference type="ARBA" id="ARBA00012423"/>
    </source>
</evidence>
<dbReference type="InterPro" id="IPR022742">
    <property type="entry name" value="Hydrolase_4"/>
</dbReference>
<dbReference type="KEGG" id="loa:LOAG_03978"/>
<keyword evidence="7" id="KW-0449">Lipoprotein</keyword>
<evidence type="ECO:0000256" key="8">
    <source>
        <dbReference type="ARBA" id="ARBA00038397"/>
    </source>
</evidence>
<dbReference type="SUPFAM" id="SSF53474">
    <property type="entry name" value="alpha/beta-Hydrolases"/>
    <property type="match status" value="1"/>
</dbReference>
<evidence type="ECO:0000259" key="11">
    <source>
        <dbReference type="Pfam" id="PF12146"/>
    </source>
</evidence>
<reference evidence="12" key="1">
    <citation type="submission" date="2012-04" db="EMBL/GenBank/DDBJ databases">
        <title>The Genome Sequence of Loa loa.</title>
        <authorList>
            <consortium name="The Broad Institute Genome Sequencing Platform"/>
            <consortium name="Broad Institute Genome Sequencing Center for Infectious Disease"/>
            <person name="Nutman T.B."/>
            <person name="Fink D.L."/>
            <person name="Russ C."/>
            <person name="Young S."/>
            <person name="Zeng Q."/>
            <person name="Gargeya S."/>
            <person name="Alvarado L."/>
            <person name="Berlin A."/>
            <person name="Chapman S.B."/>
            <person name="Chen Z."/>
            <person name="Freedman E."/>
            <person name="Gellesch M."/>
            <person name="Goldberg J."/>
            <person name="Griggs A."/>
            <person name="Gujja S."/>
            <person name="Heilman E.R."/>
            <person name="Heiman D."/>
            <person name="Howarth C."/>
            <person name="Mehta T."/>
            <person name="Neiman D."/>
            <person name="Pearson M."/>
            <person name="Roberts A."/>
            <person name="Saif S."/>
            <person name="Shea T."/>
            <person name="Shenoy N."/>
            <person name="Sisk P."/>
            <person name="Stolte C."/>
            <person name="Sykes S."/>
            <person name="White J."/>
            <person name="Yandava C."/>
            <person name="Haas B."/>
            <person name="Henn M.R."/>
            <person name="Nusbaum C."/>
            <person name="Birren B."/>
        </authorList>
    </citation>
    <scope>NUCLEOTIDE SEQUENCE [LARGE SCALE GENOMIC DNA]</scope>
</reference>
<dbReference type="FunCoup" id="A0A1S0U3D8">
    <property type="interactions" value="1839"/>
</dbReference>
<dbReference type="InterPro" id="IPR029058">
    <property type="entry name" value="AB_hydrolase_fold"/>
</dbReference>
<dbReference type="RefSeq" id="XP_003139563.1">
    <property type="nucleotide sequence ID" value="XM_003139515.2"/>
</dbReference>
<dbReference type="GO" id="GO:0008474">
    <property type="term" value="F:palmitoyl-(protein) hydrolase activity"/>
    <property type="evidence" value="ECO:0007669"/>
    <property type="project" value="UniProtKB-EC"/>
</dbReference>
<dbReference type="CTD" id="9941374"/>
<dbReference type="EMBL" id="JH712084">
    <property type="protein sequence ID" value="EFO24508.1"/>
    <property type="molecule type" value="Genomic_DNA"/>
</dbReference>
<protein>
    <recommendedName>
        <fullName evidence="2">palmitoyl-protein hydrolase</fullName>
        <ecNumber evidence="2">3.1.2.22</ecNumber>
    </recommendedName>
</protein>
<dbReference type="OMA" id="QMCSFYY"/>
<evidence type="ECO:0000313" key="12">
    <source>
        <dbReference type="EMBL" id="EFO24508.1"/>
    </source>
</evidence>
<evidence type="ECO:0000256" key="9">
    <source>
        <dbReference type="ARBA" id="ARBA00046278"/>
    </source>
</evidence>
<proteinExistence type="inferred from homology"/>
<keyword evidence="3" id="KW-1003">Cell membrane</keyword>
<dbReference type="Gene3D" id="3.40.50.1820">
    <property type="entry name" value="alpha/beta hydrolase"/>
    <property type="match status" value="1"/>
</dbReference>
<evidence type="ECO:0000256" key="4">
    <source>
        <dbReference type="ARBA" id="ARBA00022801"/>
    </source>
</evidence>